<dbReference type="EMBL" id="JASCZI010123251">
    <property type="protein sequence ID" value="MED6165236.1"/>
    <property type="molecule type" value="Genomic_DNA"/>
</dbReference>
<protein>
    <submittedName>
        <fullName evidence="1">Uncharacterized protein</fullName>
    </submittedName>
</protein>
<reference evidence="1 2" key="1">
    <citation type="journal article" date="2023" name="Plants (Basel)">
        <title>Bridging the Gap: Combining Genomics and Transcriptomics Approaches to Understand Stylosanthes scabra, an Orphan Legume from the Brazilian Caatinga.</title>
        <authorList>
            <person name="Ferreira-Neto J.R.C."/>
            <person name="da Silva M.D."/>
            <person name="Binneck E."/>
            <person name="de Melo N.F."/>
            <person name="da Silva R.H."/>
            <person name="de Melo A.L.T.M."/>
            <person name="Pandolfi V."/>
            <person name="Bustamante F.O."/>
            <person name="Brasileiro-Vidal A.C."/>
            <person name="Benko-Iseppon A.M."/>
        </authorList>
    </citation>
    <scope>NUCLEOTIDE SEQUENCE [LARGE SCALE GENOMIC DNA]</scope>
    <source>
        <tissue evidence="1">Leaves</tissue>
    </source>
</reference>
<evidence type="ECO:0000313" key="2">
    <source>
        <dbReference type="Proteomes" id="UP001341840"/>
    </source>
</evidence>
<keyword evidence="2" id="KW-1185">Reference proteome</keyword>
<accession>A0ABU6UYR1</accession>
<gene>
    <name evidence="1" type="ORF">PIB30_097674</name>
</gene>
<name>A0ABU6UYR1_9FABA</name>
<dbReference type="Proteomes" id="UP001341840">
    <property type="component" value="Unassembled WGS sequence"/>
</dbReference>
<comment type="caution">
    <text evidence="1">The sequence shown here is derived from an EMBL/GenBank/DDBJ whole genome shotgun (WGS) entry which is preliminary data.</text>
</comment>
<organism evidence="1 2">
    <name type="scientific">Stylosanthes scabra</name>
    <dbReference type="NCBI Taxonomy" id="79078"/>
    <lineage>
        <taxon>Eukaryota</taxon>
        <taxon>Viridiplantae</taxon>
        <taxon>Streptophyta</taxon>
        <taxon>Embryophyta</taxon>
        <taxon>Tracheophyta</taxon>
        <taxon>Spermatophyta</taxon>
        <taxon>Magnoliopsida</taxon>
        <taxon>eudicotyledons</taxon>
        <taxon>Gunneridae</taxon>
        <taxon>Pentapetalae</taxon>
        <taxon>rosids</taxon>
        <taxon>fabids</taxon>
        <taxon>Fabales</taxon>
        <taxon>Fabaceae</taxon>
        <taxon>Papilionoideae</taxon>
        <taxon>50 kb inversion clade</taxon>
        <taxon>dalbergioids sensu lato</taxon>
        <taxon>Dalbergieae</taxon>
        <taxon>Pterocarpus clade</taxon>
        <taxon>Stylosanthes</taxon>
    </lineage>
</organism>
<proteinExistence type="predicted"/>
<sequence length="277" mass="30540">MVMARRSSGDNRSSKRSMLSSFSFVTAAAARWRKCTTIGENLASIDRRLKNSEGDVLASSFYARAFFIHQKGIMCLTAKEVIVGKDPSEISIYQIVLGGNTTQRNTRARPWKWQIRTVSHYTGGTRGDINTIKDATRSRIKGGRTRAIKSRAAIQRGSTFGGISTLCVIIRNHYDRGRFTGKLGAKEAGSSGEDSRCGGVRGDSDLSTPKLTGYMMKRYAYVEGHELMRRDGPLAAALATSSEFLNLKIEFRCRGIQTSYESVNEIINRKVSLGATS</sequence>
<evidence type="ECO:0000313" key="1">
    <source>
        <dbReference type="EMBL" id="MED6165236.1"/>
    </source>
</evidence>